<sequence>MLDRLLEPPTDINDTDTDGCTAMYYLVQHLGQIEAARHLISRGADMSVVNHMGNMPLHELMGGTMLGRLNEHGKFDHAQPKDAPARAREEWIKVSVEAGGSMHQPNAAGQSPAQLLDELNERRQHNRQAEAARGRGRGRGRS</sequence>
<dbReference type="InterPro" id="IPR036770">
    <property type="entry name" value="Ankyrin_rpt-contain_sf"/>
</dbReference>
<evidence type="ECO:0000313" key="2">
    <source>
        <dbReference type="EMBL" id="CEJ54993.1"/>
    </source>
</evidence>
<dbReference type="Gene3D" id="1.25.40.20">
    <property type="entry name" value="Ankyrin repeat-containing domain"/>
    <property type="match status" value="1"/>
</dbReference>
<organism evidence="2 3">
    <name type="scientific">Penicillium brasilianum</name>
    <dbReference type="NCBI Taxonomy" id="104259"/>
    <lineage>
        <taxon>Eukaryota</taxon>
        <taxon>Fungi</taxon>
        <taxon>Dikarya</taxon>
        <taxon>Ascomycota</taxon>
        <taxon>Pezizomycotina</taxon>
        <taxon>Eurotiomycetes</taxon>
        <taxon>Eurotiomycetidae</taxon>
        <taxon>Eurotiales</taxon>
        <taxon>Aspergillaceae</taxon>
        <taxon>Penicillium</taxon>
    </lineage>
</organism>
<dbReference type="SUPFAM" id="SSF48403">
    <property type="entry name" value="Ankyrin repeat"/>
    <property type="match status" value="1"/>
</dbReference>
<feature type="compositionally biased region" description="Polar residues" evidence="1">
    <location>
        <begin position="103"/>
        <end position="113"/>
    </location>
</feature>
<reference evidence="3" key="1">
    <citation type="journal article" date="2015" name="Genome Announc.">
        <title>Draft genome sequence of the fungus Penicillium brasilianum MG11.</title>
        <authorList>
            <person name="Horn F."/>
            <person name="Linde J."/>
            <person name="Mattern D.J."/>
            <person name="Walther G."/>
            <person name="Guthke R."/>
            <person name="Brakhage A.A."/>
            <person name="Valiante V."/>
        </authorList>
    </citation>
    <scope>NUCLEOTIDE SEQUENCE [LARGE SCALE GENOMIC DNA]</scope>
    <source>
        <strain evidence="3">MG11</strain>
    </source>
</reference>
<dbReference type="STRING" id="104259.A0A0F7TJ11"/>
<accession>A0A0F7TJ11</accession>
<feature type="compositionally biased region" description="Basic and acidic residues" evidence="1">
    <location>
        <begin position="119"/>
        <end position="133"/>
    </location>
</feature>
<evidence type="ECO:0000256" key="1">
    <source>
        <dbReference type="SAM" id="MobiDB-lite"/>
    </source>
</evidence>
<gene>
    <name evidence="2" type="ORF">PMG11_01277</name>
</gene>
<feature type="region of interest" description="Disordered" evidence="1">
    <location>
        <begin position="95"/>
        <end position="142"/>
    </location>
</feature>
<evidence type="ECO:0000313" key="3">
    <source>
        <dbReference type="Proteomes" id="UP000042958"/>
    </source>
</evidence>
<dbReference type="OrthoDB" id="823504at2759"/>
<name>A0A0F7TJ11_PENBI</name>
<dbReference type="EMBL" id="CDHK01000001">
    <property type="protein sequence ID" value="CEJ54993.1"/>
    <property type="molecule type" value="Genomic_DNA"/>
</dbReference>
<protein>
    <submittedName>
        <fullName evidence="2">Uncharacterized protein</fullName>
    </submittedName>
</protein>
<dbReference type="Proteomes" id="UP000042958">
    <property type="component" value="Unassembled WGS sequence"/>
</dbReference>
<proteinExistence type="predicted"/>
<keyword evidence="3" id="KW-1185">Reference proteome</keyword>
<dbReference type="AlphaFoldDB" id="A0A0F7TJ11"/>